<comment type="caution">
    <text evidence="1">The sequence shown here is derived from an EMBL/GenBank/DDBJ whole genome shotgun (WGS) entry which is preliminary data.</text>
</comment>
<sequence>MARFSEPAFSLHELPMPPGAITYLSQSNAVPEGIERSLVRSYIDELETQLGSVQEGLISLQLRQEQLRETIQSYKASLSSIRRLPPEILGLIFSLVTPKPNSSRGFSMCSAPWLFTRVCRFWSAVALSTPALWSRLDLHLDGMGQNGAIPLAQLQIQRSQNTPLTVIIRHSSYMWFDSHLLLDVALSASERWAVAGIHVSPILLQEMAKDRRFQSLTTLDISVDWSVDCISEFDDTFWSVFSLTPKLKHLRALSWDWRCFISPPFILPWAQLTRLTTSSTSNTEALTILGKLSNVTECTLAFAESNTVPPDHHTIRLLHLCTLNLQNGSLVALPQTSILDFLEAPCLTSLAVYGAADEEAVLSLVTRSNCANSLASLQLCSSTINHDTALCLTEKLSCLTALELGDFEGTLLSRSSTMNIVPAIPDFVRAFIDQWLNKRKLVTDLPALNLLITDESLGPLEVGQLTSMLSPLRKTGLVVAISQAVDIPNIIREPFLC</sequence>
<dbReference type="AlphaFoldDB" id="A0AAW0D126"/>
<evidence type="ECO:0000313" key="2">
    <source>
        <dbReference type="Proteomes" id="UP001362999"/>
    </source>
</evidence>
<name>A0AAW0D126_9AGAR</name>
<evidence type="ECO:0008006" key="3">
    <source>
        <dbReference type="Google" id="ProtNLM"/>
    </source>
</evidence>
<keyword evidence="2" id="KW-1185">Reference proteome</keyword>
<evidence type="ECO:0000313" key="1">
    <source>
        <dbReference type="EMBL" id="KAK7044495.1"/>
    </source>
</evidence>
<dbReference type="Proteomes" id="UP001362999">
    <property type="component" value="Unassembled WGS sequence"/>
</dbReference>
<dbReference type="SUPFAM" id="SSF81383">
    <property type="entry name" value="F-box domain"/>
    <property type="match status" value="1"/>
</dbReference>
<gene>
    <name evidence="1" type="ORF">R3P38DRAFT_2608631</name>
</gene>
<reference evidence="1 2" key="1">
    <citation type="journal article" date="2024" name="J Genomics">
        <title>Draft genome sequencing and assembly of Favolaschia claudopus CIRM-BRFM 2984 isolated from oak limbs.</title>
        <authorList>
            <person name="Navarro D."/>
            <person name="Drula E."/>
            <person name="Chaduli D."/>
            <person name="Cazenave R."/>
            <person name="Ahrendt S."/>
            <person name="Wang J."/>
            <person name="Lipzen A."/>
            <person name="Daum C."/>
            <person name="Barry K."/>
            <person name="Grigoriev I.V."/>
            <person name="Favel A."/>
            <person name="Rosso M.N."/>
            <person name="Martin F."/>
        </authorList>
    </citation>
    <scope>NUCLEOTIDE SEQUENCE [LARGE SCALE GENOMIC DNA]</scope>
    <source>
        <strain evidence="1 2">CIRM-BRFM 2984</strain>
    </source>
</reference>
<dbReference type="InterPro" id="IPR032675">
    <property type="entry name" value="LRR_dom_sf"/>
</dbReference>
<dbReference type="Gene3D" id="3.80.10.10">
    <property type="entry name" value="Ribonuclease Inhibitor"/>
    <property type="match status" value="1"/>
</dbReference>
<dbReference type="Gene3D" id="1.20.1280.50">
    <property type="match status" value="1"/>
</dbReference>
<accession>A0AAW0D126</accession>
<proteinExistence type="predicted"/>
<dbReference type="InterPro" id="IPR036047">
    <property type="entry name" value="F-box-like_dom_sf"/>
</dbReference>
<dbReference type="EMBL" id="JAWWNJ010000011">
    <property type="protein sequence ID" value="KAK7044495.1"/>
    <property type="molecule type" value="Genomic_DNA"/>
</dbReference>
<protein>
    <recommendedName>
        <fullName evidence="3">F-box domain-containing protein</fullName>
    </recommendedName>
</protein>
<dbReference type="SUPFAM" id="SSF52047">
    <property type="entry name" value="RNI-like"/>
    <property type="match status" value="1"/>
</dbReference>
<organism evidence="1 2">
    <name type="scientific">Favolaschia claudopus</name>
    <dbReference type="NCBI Taxonomy" id="2862362"/>
    <lineage>
        <taxon>Eukaryota</taxon>
        <taxon>Fungi</taxon>
        <taxon>Dikarya</taxon>
        <taxon>Basidiomycota</taxon>
        <taxon>Agaricomycotina</taxon>
        <taxon>Agaricomycetes</taxon>
        <taxon>Agaricomycetidae</taxon>
        <taxon>Agaricales</taxon>
        <taxon>Marasmiineae</taxon>
        <taxon>Mycenaceae</taxon>
        <taxon>Favolaschia</taxon>
    </lineage>
</organism>